<protein>
    <recommendedName>
        <fullName evidence="2">Conjugal transfer protein TrbJ</fullName>
    </recommendedName>
</protein>
<reference evidence="1" key="1">
    <citation type="submission" date="2020-05" db="EMBL/GenBank/DDBJ databases">
        <authorList>
            <person name="Chiriac C."/>
            <person name="Salcher M."/>
            <person name="Ghai R."/>
            <person name="Kavagutti S V."/>
        </authorList>
    </citation>
    <scope>NUCLEOTIDE SEQUENCE</scope>
</reference>
<organism evidence="1">
    <name type="scientific">uncultured Caudovirales phage</name>
    <dbReference type="NCBI Taxonomy" id="2100421"/>
    <lineage>
        <taxon>Viruses</taxon>
        <taxon>Duplodnaviria</taxon>
        <taxon>Heunggongvirae</taxon>
        <taxon>Uroviricota</taxon>
        <taxon>Caudoviricetes</taxon>
        <taxon>Peduoviridae</taxon>
        <taxon>Maltschvirus</taxon>
        <taxon>Maltschvirus maltsch</taxon>
    </lineage>
</organism>
<dbReference type="EMBL" id="LR797181">
    <property type="protein sequence ID" value="CAB4192344.1"/>
    <property type="molecule type" value="Genomic_DNA"/>
</dbReference>
<evidence type="ECO:0008006" key="2">
    <source>
        <dbReference type="Google" id="ProtNLM"/>
    </source>
</evidence>
<gene>
    <name evidence="1" type="ORF">UFOVP1244_20</name>
</gene>
<sequence>MKMLTVLATVSFIALSSPAGAVIPVTDHAAIAQDAANFVKTSVWQAKEIALEAQQYLVQAESYANAVQNTINLNASAVALVRTQYYRVLQIAQQAQAIAGPDGTMMQRLNMIRSVGGQAGQFPGGAQRSVEWWDQQRRAQLAENAKLLGLEDQRRAVADEMLKAASANGNGAVGQVQAMTSINQTMQANASQVALLNDQMRRQFQYEIEKDEDQEAKNRDFATHFGNYEMDASNTGY</sequence>
<name>A0A6J5RKR7_9CAUD</name>
<evidence type="ECO:0000313" key="1">
    <source>
        <dbReference type="EMBL" id="CAB4192344.1"/>
    </source>
</evidence>
<proteinExistence type="predicted"/>
<accession>A0A6J5RKR7</accession>